<sequence length="243" mass="26583">MEWIFFGALFIVLIVLAVRHEANKVSERTNIVQSKLASIENFSCSKQINGIKNFYIFAVDDINKKISLVTEINNYIIEYSDIIAVEILQDGNIVQQKSTTRTIGGAVVGGLLAGGVGAVVGGLSGSSTHKSKVSSLYVKILLRNVGVTSLLVKCFDALPMTAKKEVEITDDIYKIGKNHADSIKDLVSIFIDQIDQSSKLINTSNNNLTISISDELMKLSILKDKGVLTESEFLAEKSKILNR</sequence>
<accession>A0ABN7REA7</accession>
<evidence type="ECO:0008006" key="3">
    <source>
        <dbReference type="Google" id="ProtNLM"/>
    </source>
</evidence>
<protein>
    <recommendedName>
        <fullName evidence="3">SHOCT domain-containing protein</fullName>
    </recommendedName>
</protein>
<dbReference type="RefSeq" id="WP_215236394.1">
    <property type="nucleotide sequence ID" value="NZ_CAJRAU010000011.1"/>
</dbReference>
<proteinExistence type="predicted"/>
<gene>
    <name evidence="1" type="ORF">DYBT9623_05149</name>
</gene>
<organism evidence="1 2">
    <name type="scientific">Dyadobacter linearis</name>
    <dbReference type="NCBI Taxonomy" id="2823330"/>
    <lineage>
        <taxon>Bacteria</taxon>
        <taxon>Pseudomonadati</taxon>
        <taxon>Bacteroidota</taxon>
        <taxon>Cytophagia</taxon>
        <taxon>Cytophagales</taxon>
        <taxon>Spirosomataceae</taxon>
        <taxon>Dyadobacter</taxon>
    </lineage>
</organism>
<reference evidence="1 2" key="1">
    <citation type="submission" date="2021-04" db="EMBL/GenBank/DDBJ databases">
        <authorList>
            <person name="Rodrigo-Torres L."/>
            <person name="Arahal R. D."/>
            <person name="Lucena T."/>
        </authorList>
    </citation>
    <scope>NUCLEOTIDE SEQUENCE [LARGE SCALE GENOMIC DNA]</scope>
    <source>
        <strain evidence="1 2">CECT 9623</strain>
    </source>
</reference>
<evidence type="ECO:0000313" key="2">
    <source>
        <dbReference type="Proteomes" id="UP000679725"/>
    </source>
</evidence>
<name>A0ABN7REA7_9BACT</name>
<dbReference type="EMBL" id="CAJRAU010000011">
    <property type="protein sequence ID" value="CAG5074462.1"/>
    <property type="molecule type" value="Genomic_DNA"/>
</dbReference>
<comment type="caution">
    <text evidence="1">The sequence shown here is derived from an EMBL/GenBank/DDBJ whole genome shotgun (WGS) entry which is preliminary data.</text>
</comment>
<dbReference type="Proteomes" id="UP000679725">
    <property type="component" value="Unassembled WGS sequence"/>
</dbReference>
<keyword evidence="2" id="KW-1185">Reference proteome</keyword>
<evidence type="ECO:0000313" key="1">
    <source>
        <dbReference type="EMBL" id="CAG5074462.1"/>
    </source>
</evidence>